<sequence>MFLVRGLFQPYLKVSIRHAFKAPVHLDPDLIATEGRDISVGLGCDRPKTVGAFAAADHNLDQGGSPRRHGGLSTKSQSEPVS</sequence>
<evidence type="ECO:0000313" key="2">
    <source>
        <dbReference type="EMBL" id="SJM30709.1"/>
    </source>
</evidence>
<accession>A0A2P9AHV4</accession>
<dbReference type="EMBL" id="FUIG01000023">
    <property type="protein sequence ID" value="SJM30709.1"/>
    <property type="molecule type" value="Genomic_DNA"/>
</dbReference>
<evidence type="ECO:0000256" key="1">
    <source>
        <dbReference type="SAM" id="MobiDB-lite"/>
    </source>
</evidence>
<name>A0A2P9AHV4_9HYPH</name>
<organism evidence="2 3">
    <name type="scientific">Mesorhizobium delmotii</name>
    <dbReference type="NCBI Taxonomy" id="1631247"/>
    <lineage>
        <taxon>Bacteria</taxon>
        <taxon>Pseudomonadati</taxon>
        <taxon>Pseudomonadota</taxon>
        <taxon>Alphaproteobacteria</taxon>
        <taxon>Hyphomicrobiales</taxon>
        <taxon>Phyllobacteriaceae</taxon>
        <taxon>Mesorhizobium</taxon>
    </lineage>
</organism>
<gene>
    <name evidence="2" type="ORF">BQ8482_170064</name>
</gene>
<protein>
    <submittedName>
        <fullName evidence="2">Uncharacterized protein</fullName>
    </submittedName>
</protein>
<feature type="compositionally biased region" description="Polar residues" evidence="1">
    <location>
        <begin position="73"/>
        <end position="82"/>
    </location>
</feature>
<dbReference type="AlphaFoldDB" id="A0A2P9AHV4"/>
<proteinExistence type="predicted"/>
<evidence type="ECO:0000313" key="3">
    <source>
        <dbReference type="Proteomes" id="UP000245698"/>
    </source>
</evidence>
<feature type="region of interest" description="Disordered" evidence="1">
    <location>
        <begin position="58"/>
        <end position="82"/>
    </location>
</feature>
<reference evidence="3" key="1">
    <citation type="submission" date="2016-12" db="EMBL/GenBank/DDBJ databases">
        <authorList>
            <person name="Brunel B."/>
        </authorList>
    </citation>
    <scope>NUCLEOTIDE SEQUENCE [LARGE SCALE GENOMIC DNA]</scope>
</reference>
<keyword evidence="3" id="KW-1185">Reference proteome</keyword>
<dbReference type="Proteomes" id="UP000245698">
    <property type="component" value="Unassembled WGS sequence"/>
</dbReference>